<dbReference type="Gene3D" id="2.30.29.30">
    <property type="entry name" value="Pleckstrin-homology domain (PH domain)/Phosphotyrosine-binding domain (PTB)"/>
    <property type="match status" value="1"/>
</dbReference>
<dbReference type="SUPFAM" id="SSF50729">
    <property type="entry name" value="PH domain-like"/>
    <property type="match status" value="1"/>
</dbReference>
<dbReference type="OrthoDB" id="10254377at2759"/>
<dbReference type="PROSITE" id="PS50003">
    <property type="entry name" value="PH_DOMAIN"/>
    <property type="match status" value="1"/>
</dbReference>
<dbReference type="VEuPathDB" id="VectorBase:LDEU000995"/>
<protein>
    <submittedName>
        <fullName evidence="2">Ras guanine nucleotide releasing factor-like protein</fullName>
    </submittedName>
</protein>
<dbReference type="InterPro" id="IPR001849">
    <property type="entry name" value="PH_domain"/>
</dbReference>
<accession>A0A443SU31</accession>
<evidence type="ECO:0000313" key="2">
    <source>
        <dbReference type="EMBL" id="RWS31045.1"/>
    </source>
</evidence>
<gene>
    <name evidence="2" type="ORF">B4U80_06051</name>
</gene>
<keyword evidence="3" id="KW-1185">Reference proteome</keyword>
<feature type="domain" description="PH" evidence="1">
    <location>
        <begin position="22"/>
        <end position="100"/>
    </location>
</feature>
<dbReference type="AlphaFoldDB" id="A0A443SU31"/>
<sequence length="100" mass="11610">MQRSLRMNEIQLHALAEKCLHDIGHRGYLFKRTSDNSKWQLRWFVVFQNILFYFENDTSLKPSGLILLEGSYCDKTIHSSSGKNSSNAQVSRTISFCFAF</sequence>
<comment type="caution">
    <text evidence="2">The sequence shown here is derived from an EMBL/GenBank/DDBJ whole genome shotgun (WGS) entry which is preliminary data.</text>
</comment>
<dbReference type="Pfam" id="PF00169">
    <property type="entry name" value="PH"/>
    <property type="match status" value="1"/>
</dbReference>
<organism evidence="2 3">
    <name type="scientific">Leptotrombidium deliense</name>
    <dbReference type="NCBI Taxonomy" id="299467"/>
    <lineage>
        <taxon>Eukaryota</taxon>
        <taxon>Metazoa</taxon>
        <taxon>Ecdysozoa</taxon>
        <taxon>Arthropoda</taxon>
        <taxon>Chelicerata</taxon>
        <taxon>Arachnida</taxon>
        <taxon>Acari</taxon>
        <taxon>Acariformes</taxon>
        <taxon>Trombidiformes</taxon>
        <taxon>Prostigmata</taxon>
        <taxon>Anystina</taxon>
        <taxon>Parasitengona</taxon>
        <taxon>Trombiculoidea</taxon>
        <taxon>Trombiculidae</taxon>
        <taxon>Leptotrombidium</taxon>
    </lineage>
</organism>
<name>A0A443SU31_9ACAR</name>
<dbReference type="Proteomes" id="UP000288716">
    <property type="component" value="Unassembled WGS sequence"/>
</dbReference>
<feature type="non-terminal residue" evidence="2">
    <location>
        <position position="100"/>
    </location>
</feature>
<dbReference type="InterPro" id="IPR011993">
    <property type="entry name" value="PH-like_dom_sf"/>
</dbReference>
<evidence type="ECO:0000259" key="1">
    <source>
        <dbReference type="PROSITE" id="PS50003"/>
    </source>
</evidence>
<dbReference type="STRING" id="299467.A0A443SU31"/>
<evidence type="ECO:0000313" key="3">
    <source>
        <dbReference type="Proteomes" id="UP000288716"/>
    </source>
</evidence>
<reference evidence="2 3" key="1">
    <citation type="journal article" date="2018" name="Gigascience">
        <title>Genomes of trombidid mites reveal novel predicted allergens and laterally-transferred genes associated with secondary metabolism.</title>
        <authorList>
            <person name="Dong X."/>
            <person name="Chaisiri K."/>
            <person name="Xia D."/>
            <person name="Armstrong S.D."/>
            <person name="Fang Y."/>
            <person name="Donnelly M.J."/>
            <person name="Kadowaki T."/>
            <person name="McGarry J.W."/>
            <person name="Darby A.C."/>
            <person name="Makepeace B.L."/>
        </authorList>
    </citation>
    <scope>NUCLEOTIDE SEQUENCE [LARGE SCALE GENOMIC DNA]</scope>
    <source>
        <strain evidence="2">UoL-UT</strain>
    </source>
</reference>
<dbReference type="EMBL" id="NCKV01000289">
    <property type="protein sequence ID" value="RWS31045.1"/>
    <property type="molecule type" value="Genomic_DNA"/>
</dbReference>
<proteinExistence type="predicted"/>